<dbReference type="Proteomes" id="UP001289374">
    <property type="component" value="Unassembled WGS sequence"/>
</dbReference>
<reference evidence="1" key="2">
    <citation type="journal article" date="2024" name="Plant">
        <title>Genomic evolution and insights into agronomic trait innovations of Sesamum species.</title>
        <authorList>
            <person name="Miao H."/>
            <person name="Wang L."/>
            <person name="Qu L."/>
            <person name="Liu H."/>
            <person name="Sun Y."/>
            <person name="Le M."/>
            <person name="Wang Q."/>
            <person name="Wei S."/>
            <person name="Zheng Y."/>
            <person name="Lin W."/>
            <person name="Duan Y."/>
            <person name="Cao H."/>
            <person name="Xiong S."/>
            <person name="Wang X."/>
            <person name="Wei L."/>
            <person name="Li C."/>
            <person name="Ma Q."/>
            <person name="Ju M."/>
            <person name="Zhao R."/>
            <person name="Li G."/>
            <person name="Mu C."/>
            <person name="Tian Q."/>
            <person name="Mei H."/>
            <person name="Zhang T."/>
            <person name="Gao T."/>
            <person name="Zhang H."/>
        </authorList>
    </citation>
    <scope>NUCLEOTIDE SEQUENCE</scope>
    <source>
        <strain evidence="1">K16</strain>
    </source>
</reference>
<protein>
    <submittedName>
        <fullName evidence="1">Uncharacterized protein</fullName>
    </submittedName>
</protein>
<dbReference type="PANTHER" id="PTHR45523">
    <property type="entry name" value="TETRATRICOPEPTIDE REPEAT (TPR)-CONTAINING PROTEIN-RELATED"/>
    <property type="match status" value="1"/>
</dbReference>
<sequence>MDELQGSVSTHSQYLACSVSMDHHSPTSANILEPQEKDLFEVTVDEDDIFKDALPDFLTLHDSAEIHEKDLSKGKSISSDIFYVAMSIQMSKLEFYCNRPTLVALMNFGFDLSSADRGLVVQMKILMKNLQETKTRLKNMDMPQALRDYWGMGKIHPSSISIEGTLGNFRLRDLSLGSDHCWGWLCDLRNQEAESLIQFTFNSYSIEDDDYEGYDYGLSGRLSAVRIVFLYRFVQEYTAETHPDSA</sequence>
<keyword evidence="2" id="KW-1185">Reference proteome</keyword>
<accession>A0AAE1X2F8</accession>
<comment type="caution">
    <text evidence="1">The sequence shown here is derived from an EMBL/GenBank/DDBJ whole genome shotgun (WGS) entry which is preliminary data.</text>
</comment>
<dbReference type="EMBL" id="JACGWL010000004">
    <property type="protein sequence ID" value="KAK4404033.1"/>
    <property type="molecule type" value="Genomic_DNA"/>
</dbReference>
<reference evidence="1" key="1">
    <citation type="submission" date="2020-06" db="EMBL/GenBank/DDBJ databases">
        <authorList>
            <person name="Li T."/>
            <person name="Hu X."/>
            <person name="Zhang T."/>
            <person name="Song X."/>
            <person name="Zhang H."/>
            <person name="Dai N."/>
            <person name="Sheng W."/>
            <person name="Hou X."/>
            <person name="Wei L."/>
        </authorList>
    </citation>
    <scope>NUCLEOTIDE SEQUENCE</scope>
    <source>
        <strain evidence="1">K16</strain>
        <tissue evidence="1">Leaf</tissue>
    </source>
</reference>
<dbReference type="AlphaFoldDB" id="A0AAE1X2F8"/>
<gene>
    <name evidence="1" type="ORF">Sango_0771900</name>
</gene>
<evidence type="ECO:0000313" key="2">
    <source>
        <dbReference type="Proteomes" id="UP001289374"/>
    </source>
</evidence>
<proteinExistence type="predicted"/>
<evidence type="ECO:0000313" key="1">
    <source>
        <dbReference type="EMBL" id="KAK4404033.1"/>
    </source>
</evidence>
<name>A0AAE1X2F8_9LAMI</name>
<organism evidence="1 2">
    <name type="scientific">Sesamum angolense</name>
    <dbReference type="NCBI Taxonomy" id="2727404"/>
    <lineage>
        <taxon>Eukaryota</taxon>
        <taxon>Viridiplantae</taxon>
        <taxon>Streptophyta</taxon>
        <taxon>Embryophyta</taxon>
        <taxon>Tracheophyta</taxon>
        <taxon>Spermatophyta</taxon>
        <taxon>Magnoliopsida</taxon>
        <taxon>eudicotyledons</taxon>
        <taxon>Gunneridae</taxon>
        <taxon>Pentapetalae</taxon>
        <taxon>asterids</taxon>
        <taxon>lamiids</taxon>
        <taxon>Lamiales</taxon>
        <taxon>Pedaliaceae</taxon>
        <taxon>Sesamum</taxon>
    </lineage>
</organism>
<dbReference type="PANTHER" id="PTHR45523:SF2">
    <property type="entry name" value="OS02G0470600 PROTEIN"/>
    <property type="match status" value="1"/>
</dbReference>